<dbReference type="GO" id="GO:0030976">
    <property type="term" value="F:thiamine pyrophosphate binding"/>
    <property type="evidence" value="ECO:0007669"/>
    <property type="project" value="InterPro"/>
</dbReference>
<gene>
    <name evidence="6" type="ORF">FPRO05_05145</name>
</gene>
<evidence type="ECO:0000256" key="4">
    <source>
        <dbReference type="ARBA" id="ARBA00023052"/>
    </source>
</evidence>
<feature type="domain" description="2-oxoglutarate dehydrogenase E1 component/KDG C-terminal" evidence="5">
    <location>
        <begin position="1"/>
        <end position="93"/>
    </location>
</feature>
<comment type="cofactor">
    <cofactor evidence="1">
        <name>thiamine diphosphate</name>
        <dbReference type="ChEBI" id="CHEBI:58937"/>
    </cofactor>
</comment>
<proteinExistence type="inferred from homology"/>
<dbReference type="GO" id="GO:0005739">
    <property type="term" value="C:mitochondrion"/>
    <property type="evidence" value="ECO:0007669"/>
    <property type="project" value="TreeGrafter"/>
</dbReference>
<dbReference type="PANTHER" id="PTHR23152">
    <property type="entry name" value="2-OXOGLUTARATE DEHYDROGENASE"/>
    <property type="match status" value="1"/>
</dbReference>
<dbReference type="GO" id="GO:0045252">
    <property type="term" value="C:oxoglutarate dehydrogenase complex"/>
    <property type="evidence" value="ECO:0007669"/>
    <property type="project" value="TreeGrafter"/>
</dbReference>
<dbReference type="PANTHER" id="PTHR23152:SF4">
    <property type="entry name" value="2-OXOADIPATE DEHYDROGENASE COMPLEX COMPONENT E1"/>
    <property type="match status" value="1"/>
</dbReference>
<comment type="similarity">
    <text evidence="2">Belongs to the alpha-ketoglutarate dehydrogenase family.</text>
</comment>
<dbReference type="GO" id="GO:0004591">
    <property type="term" value="F:oxoglutarate dehydrogenase (succinyl-transferring) activity"/>
    <property type="evidence" value="ECO:0007669"/>
    <property type="project" value="TreeGrafter"/>
</dbReference>
<keyword evidence="4" id="KW-0786">Thiamine pyrophosphate</keyword>
<keyword evidence="3" id="KW-0560">Oxidoreductase</keyword>
<protein>
    <submittedName>
        <fullName evidence="6">Oxoglutarate dehydrogenase (Succinyl-transferring), E1 component</fullName>
    </submittedName>
</protein>
<evidence type="ECO:0000259" key="5">
    <source>
        <dbReference type="Pfam" id="PF16870"/>
    </source>
</evidence>
<dbReference type="InterPro" id="IPR011603">
    <property type="entry name" value="2oxoglutarate_DH_E1"/>
</dbReference>
<comment type="caution">
    <text evidence="6">The sequence shown here is derived from an EMBL/GenBank/DDBJ whole genome shotgun (WGS) entry which is preliminary data.</text>
</comment>
<evidence type="ECO:0000256" key="2">
    <source>
        <dbReference type="ARBA" id="ARBA00006936"/>
    </source>
</evidence>
<evidence type="ECO:0000313" key="7">
    <source>
        <dbReference type="Proteomes" id="UP000251714"/>
    </source>
</evidence>
<dbReference type="GO" id="GO:0006099">
    <property type="term" value="P:tricarboxylic acid cycle"/>
    <property type="evidence" value="ECO:0007669"/>
    <property type="project" value="TreeGrafter"/>
</dbReference>
<dbReference type="Gene3D" id="3.40.50.11610">
    <property type="entry name" value="Multifunctional 2-oxoglutarate metabolism enzyme, C-terminal domain"/>
    <property type="match status" value="1"/>
</dbReference>
<evidence type="ECO:0000256" key="3">
    <source>
        <dbReference type="ARBA" id="ARBA00023002"/>
    </source>
</evidence>
<dbReference type="InterPro" id="IPR031717">
    <property type="entry name" value="ODO-1/KGD_C"/>
</dbReference>
<dbReference type="Pfam" id="PF16870">
    <property type="entry name" value="OxoGdeHyase_C"/>
    <property type="match status" value="1"/>
</dbReference>
<evidence type="ECO:0000313" key="6">
    <source>
        <dbReference type="EMBL" id="RBA10556.1"/>
    </source>
</evidence>
<sequence>MRIEELHPFPWTKVKSNLAQYKNAKTVVWAQEEHYNGGAWHYMRDRLNAVLDETGHLAGRRVLFAGRGTSASPATGLKYLHYAEEKALLDDVFNVQN</sequence>
<accession>A0A365MPU7</accession>
<organism evidence="6 7">
    <name type="scientific">Gibberella intermedia</name>
    <name type="common">Bulb rot disease fungus</name>
    <name type="synonym">Fusarium proliferatum</name>
    <dbReference type="NCBI Taxonomy" id="948311"/>
    <lineage>
        <taxon>Eukaryota</taxon>
        <taxon>Fungi</taxon>
        <taxon>Dikarya</taxon>
        <taxon>Ascomycota</taxon>
        <taxon>Pezizomycotina</taxon>
        <taxon>Sordariomycetes</taxon>
        <taxon>Hypocreomycetidae</taxon>
        <taxon>Hypocreales</taxon>
        <taxon>Nectriaceae</taxon>
        <taxon>Fusarium</taxon>
        <taxon>Fusarium fujikuroi species complex</taxon>
    </lineage>
</organism>
<dbReference type="Proteomes" id="UP000251714">
    <property type="component" value="Unassembled WGS sequence"/>
</dbReference>
<dbReference type="EMBL" id="PKMI01000061">
    <property type="protein sequence ID" value="RBA10556.1"/>
    <property type="molecule type" value="Genomic_DNA"/>
</dbReference>
<dbReference type="AlphaFoldDB" id="A0A365MPU7"/>
<evidence type="ECO:0000256" key="1">
    <source>
        <dbReference type="ARBA" id="ARBA00001964"/>
    </source>
</evidence>
<dbReference type="InterPro" id="IPR042179">
    <property type="entry name" value="KGD_C_sf"/>
</dbReference>
<reference evidence="6 7" key="1">
    <citation type="submission" date="2017-12" db="EMBL/GenBank/DDBJ databases">
        <title>Genome sequence of the mycotoxigenic crop pathogen Fusarium proliferatum, strain ITEM 2341 from Date Palm.</title>
        <authorList>
            <person name="Almiman B.F."/>
            <person name="Shittu T.A."/>
            <person name="Muthumeenakshi S."/>
            <person name="Baroncelli R."/>
            <person name="Sreenivasaprasada S."/>
        </authorList>
    </citation>
    <scope>NUCLEOTIDE SEQUENCE [LARGE SCALE GENOMIC DNA]</scope>
    <source>
        <strain evidence="6 7">ITEM 2341</strain>
    </source>
</reference>
<name>A0A365MPU7_GIBIN</name>